<keyword evidence="2" id="KW-1185">Reference proteome</keyword>
<reference evidence="1 2" key="1">
    <citation type="journal article" date="2009" name="PLoS ONE">
        <title>Complete genome sequence of the aerobic CO-oxidizing thermophile Thermomicrobium roseum.</title>
        <authorList>
            <person name="Wu D."/>
            <person name="Raymond J."/>
            <person name="Wu M."/>
            <person name="Chatterji S."/>
            <person name="Ren Q."/>
            <person name="Graham J.E."/>
            <person name="Bryant D.A."/>
            <person name="Robb F."/>
            <person name="Colman A."/>
            <person name="Tallon L.J."/>
            <person name="Badger J.H."/>
            <person name="Madupu R."/>
            <person name="Ward N.L."/>
            <person name="Eisen J.A."/>
        </authorList>
    </citation>
    <scope>NUCLEOTIDE SEQUENCE [LARGE SCALE GENOMIC DNA]</scope>
    <source>
        <strain evidence="2">ATCC 27502 / DSM 5159 / P-2</strain>
        <plasmid evidence="1">unnamed</plasmid>
    </source>
</reference>
<dbReference type="InterPro" id="IPR036250">
    <property type="entry name" value="AcylCo_DH-like_C"/>
</dbReference>
<proteinExistence type="predicted"/>
<dbReference type="SUPFAM" id="SSF56645">
    <property type="entry name" value="Acyl-CoA dehydrogenase NM domain-like"/>
    <property type="match status" value="1"/>
</dbReference>
<dbReference type="GO" id="GO:0016627">
    <property type="term" value="F:oxidoreductase activity, acting on the CH-CH group of donors"/>
    <property type="evidence" value="ECO:0007669"/>
    <property type="project" value="InterPro"/>
</dbReference>
<dbReference type="eggNOG" id="COG1960">
    <property type="taxonomic scope" value="Bacteria"/>
</dbReference>
<dbReference type="EMBL" id="CP001276">
    <property type="protein sequence ID" value="ACM06470.1"/>
    <property type="molecule type" value="Genomic_DNA"/>
</dbReference>
<organism evidence="1 2">
    <name type="scientific">Thermomicrobium roseum (strain ATCC 27502 / DSM 5159 / P-2)</name>
    <dbReference type="NCBI Taxonomy" id="309801"/>
    <lineage>
        <taxon>Bacteria</taxon>
        <taxon>Pseudomonadati</taxon>
        <taxon>Thermomicrobiota</taxon>
        <taxon>Thermomicrobia</taxon>
        <taxon>Thermomicrobiales</taxon>
        <taxon>Thermomicrobiaceae</taxon>
        <taxon>Thermomicrobium</taxon>
    </lineage>
</organism>
<name>B9L384_THERP</name>
<dbReference type="RefSeq" id="WP_012642457.1">
    <property type="nucleotide sequence ID" value="NC_011961.1"/>
</dbReference>
<dbReference type="Gene3D" id="2.40.110.10">
    <property type="entry name" value="Butyryl-CoA Dehydrogenase, subunit A, domain 2"/>
    <property type="match status" value="1"/>
</dbReference>
<sequence length="367" mass="39672">MTGTLAATLIDRAFQERLGALLEERAPWIDAAELPAQSTVRLLVTEGLLPTVERASPRVPAPFDLLRAGELLATVAWFDLASAFSLWCHMMTMLYLAWAEPGSVLREQWLGELTRAERDGSTALATALGHAQTGRPLPVQASGHASGGLVLNGFVPWASNLTERFLVVTPVQSGSDTLVVAVPSETPGVFVEPYPRLLALQATASTTLRFQDALVASEFVLARDALAFLRTVQPAFLALQASFCWGLAARALAEARGHLRGVNVVFEPDIAEAEAELTAAARALRSLLAQALGSADHELRCRALELRLATMRLACRAVALEAKTKGGQAYRAESGTARRLRESLFLPIQTPTEGQLLWELQRSNWST</sequence>
<accession>B9L384</accession>
<dbReference type="HOGENOM" id="CLU_063432_0_0_0"/>
<evidence type="ECO:0000313" key="2">
    <source>
        <dbReference type="Proteomes" id="UP000000447"/>
    </source>
</evidence>
<dbReference type="KEGG" id="tro:trd_A0248"/>
<dbReference type="Proteomes" id="UP000000447">
    <property type="component" value="Plasmid unnamed"/>
</dbReference>
<evidence type="ECO:0000313" key="1">
    <source>
        <dbReference type="EMBL" id="ACM06470.1"/>
    </source>
</evidence>
<keyword evidence="1" id="KW-0614">Plasmid</keyword>
<protein>
    <submittedName>
        <fullName evidence="1">NrtC protein</fullName>
    </submittedName>
</protein>
<dbReference type="InterPro" id="IPR009100">
    <property type="entry name" value="AcylCoA_DH/oxidase_NM_dom_sf"/>
</dbReference>
<geneLocation type="plasmid" evidence="2">
    <name>Tros</name>
</geneLocation>
<dbReference type="InterPro" id="IPR046373">
    <property type="entry name" value="Acyl-CoA_Oxase/DH_mid-dom_sf"/>
</dbReference>
<dbReference type="AlphaFoldDB" id="B9L384"/>
<dbReference type="OrthoDB" id="5365325at2"/>
<gene>
    <name evidence="1" type="ordered locus">trd_A0248</name>
</gene>
<dbReference type="SUPFAM" id="SSF47203">
    <property type="entry name" value="Acyl-CoA dehydrogenase C-terminal domain-like"/>
    <property type="match status" value="1"/>
</dbReference>